<protein>
    <submittedName>
        <fullName evidence="1">Uncharacterized protein</fullName>
    </submittedName>
</protein>
<reference evidence="1" key="2">
    <citation type="journal article" date="2022" name="New Phytol.">
        <title>Evolutionary transition to the ectomycorrhizal habit in the genomes of a hyperdiverse lineage of mushroom-forming fungi.</title>
        <authorList>
            <person name="Looney B."/>
            <person name="Miyauchi S."/>
            <person name="Morin E."/>
            <person name="Drula E."/>
            <person name="Courty P.E."/>
            <person name="Kohler A."/>
            <person name="Kuo A."/>
            <person name="LaButti K."/>
            <person name="Pangilinan J."/>
            <person name="Lipzen A."/>
            <person name="Riley R."/>
            <person name="Andreopoulos W."/>
            <person name="He G."/>
            <person name="Johnson J."/>
            <person name="Nolan M."/>
            <person name="Tritt A."/>
            <person name="Barry K.W."/>
            <person name="Grigoriev I.V."/>
            <person name="Nagy L.G."/>
            <person name="Hibbett D."/>
            <person name="Henrissat B."/>
            <person name="Matheny P.B."/>
            <person name="Labbe J."/>
            <person name="Martin F.M."/>
        </authorList>
    </citation>
    <scope>NUCLEOTIDE SEQUENCE</scope>
    <source>
        <strain evidence="1">EC-137</strain>
    </source>
</reference>
<evidence type="ECO:0000313" key="1">
    <source>
        <dbReference type="EMBL" id="KAI0026658.1"/>
    </source>
</evidence>
<organism evidence="1 2">
    <name type="scientific">Vararia minispora EC-137</name>
    <dbReference type="NCBI Taxonomy" id="1314806"/>
    <lineage>
        <taxon>Eukaryota</taxon>
        <taxon>Fungi</taxon>
        <taxon>Dikarya</taxon>
        <taxon>Basidiomycota</taxon>
        <taxon>Agaricomycotina</taxon>
        <taxon>Agaricomycetes</taxon>
        <taxon>Russulales</taxon>
        <taxon>Lachnocladiaceae</taxon>
        <taxon>Vararia</taxon>
    </lineage>
</organism>
<sequence>IWHPSMYGFNATVGSNRALDPLMQRHFNTSDENDSWWFHGHLKYPPHPNDILQLEVGGKQMLEISCDKGTTSYWESAPGGNTASGSQPDYPCPGQPLAQFHTTGIDDTGGCALAVAYKSNAWEVEPEDFVVFSVNQTCVWSMHTYFSIPDNMPPCPNGKCTCAFFWGHQADSGSEQIYMNGFNCNMKGATNTQALPKSNPARRCGSDIYLSRAADPSNCTIGAKQPNYWLQLERNNQFEDQYHPPSYQSLYGFMNGAQTDLYDGVGAT</sequence>
<comment type="caution">
    <text evidence="1">The sequence shown here is derived from an EMBL/GenBank/DDBJ whole genome shotgun (WGS) entry which is preliminary data.</text>
</comment>
<gene>
    <name evidence="1" type="ORF">K488DRAFT_34855</name>
</gene>
<accession>A0ACB8Q506</accession>
<name>A0ACB8Q506_9AGAM</name>
<reference evidence="1" key="1">
    <citation type="submission" date="2021-02" db="EMBL/GenBank/DDBJ databases">
        <authorList>
            <consortium name="DOE Joint Genome Institute"/>
            <person name="Ahrendt S."/>
            <person name="Looney B.P."/>
            <person name="Miyauchi S."/>
            <person name="Morin E."/>
            <person name="Drula E."/>
            <person name="Courty P.E."/>
            <person name="Chicoki N."/>
            <person name="Fauchery L."/>
            <person name="Kohler A."/>
            <person name="Kuo A."/>
            <person name="Labutti K."/>
            <person name="Pangilinan J."/>
            <person name="Lipzen A."/>
            <person name="Riley R."/>
            <person name="Andreopoulos W."/>
            <person name="He G."/>
            <person name="Johnson J."/>
            <person name="Barry K.W."/>
            <person name="Grigoriev I.V."/>
            <person name="Nagy L."/>
            <person name="Hibbett D."/>
            <person name="Henrissat B."/>
            <person name="Matheny P.B."/>
            <person name="Labbe J."/>
            <person name="Martin F."/>
        </authorList>
    </citation>
    <scope>NUCLEOTIDE SEQUENCE</scope>
    <source>
        <strain evidence="1">EC-137</strain>
    </source>
</reference>
<feature type="non-terminal residue" evidence="1">
    <location>
        <position position="1"/>
    </location>
</feature>
<keyword evidence="2" id="KW-1185">Reference proteome</keyword>
<dbReference type="Proteomes" id="UP000814128">
    <property type="component" value="Unassembled WGS sequence"/>
</dbReference>
<proteinExistence type="predicted"/>
<evidence type="ECO:0000313" key="2">
    <source>
        <dbReference type="Proteomes" id="UP000814128"/>
    </source>
</evidence>
<feature type="non-terminal residue" evidence="1">
    <location>
        <position position="268"/>
    </location>
</feature>
<dbReference type="EMBL" id="MU274307">
    <property type="protein sequence ID" value="KAI0026658.1"/>
    <property type="molecule type" value="Genomic_DNA"/>
</dbReference>